<dbReference type="Gene3D" id="2.40.30.10">
    <property type="entry name" value="Translation factors"/>
    <property type="match status" value="1"/>
</dbReference>
<dbReference type="SUPFAM" id="SSF63380">
    <property type="entry name" value="Riboflavin synthase domain-like"/>
    <property type="match status" value="1"/>
</dbReference>
<dbReference type="InterPro" id="IPR001433">
    <property type="entry name" value="OxRdtase_FAD/NAD-bd"/>
</dbReference>
<dbReference type="EMBL" id="FOLG01000020">
    <property type="protein sequence ID" value="SFD20173.1"/>
    <property type="molecule type" value="Genomic_DNA"/>
</dbReference>
<sequence length="352" mass="39265">MTDTYNVRLEPVGVEFEVEEDETILNAAFRQGIALPHGCKEGQCSACKCVRLDGETELLNYSTFALNDMERDSGHILMCRAVAYSDVEIELLNYDEEVLSKSIPVKQFSGKIVDFQKLTHDIRGVQIELDAPLKFWAGQYVDITVKTETGEEITRSFSMANPPSETQKLGFIIKKYPDGRFSNELDDGGIKAGADVRIEGPYGMCFRRENRDGPVILVGAGSGMSPVWSILNDQVVSGEDRPIYFFYGARTRDDLFKLDEIGAITEAHPNVEFIPVLSHEEEGNDWDGARGFVHEYVDTRLKELGIDGDGDVYACGPPPMIDALTPVLFMHDFDTDRIFYDKFTPTSGSSGH</sequence>
<dbReference type="Pfam" id="PF00970">
    <property type="entry name" value="FAD_binding_6"/>
    <property type="match status" value="1"/>
</dbReference>
<protein>
    <submittedName>
        <fullName evidence="7">Propane monooxygenase reductase subunit</fullName>
    </submittedName>
</protein>
<keyword evidence="2" id="KW-0285">Flavoprotein</keyword>
<accession>A0A1I1QLM4</accession>
<evidence type="ECO:0000256" key="4">
    <source>
        <dbReference type="ARBA" id="ARBA00023004"/>
    </source>
</evidence>
<dbReference type="GO" id="GO:0051537">
    <property type="term" value="F:2 iron, 2 sulfur cluster binding"/>
    <property type="evidence" value="ECO:0007669"/>
    <property type="project" value="InterPro"/>
</dbReference>
<dbReference type="Pfam" id="PF00111">
    <property type="entry name" value="Fer2"/>
    <property type="match status" value="1"/>
</dbReference>
<organism evidence="7 8">
    <name type="scientific">Tropicimonas isoalkanivorans</name>
    <dbReference type="NCBI Taxonomy" id="441112"/>
    <lineage>
        <taxon>Bacteria</taxon>
        <taxon>Pseudomonadati</taxon>
        <taxon>Pseudomonadota</taxon>
        <taxon>Alphaproteobacteria</taxon>
        <taxon>Rhodobacterales</taxon>
        <taxon>Roseobacteraceae</taxon>
        <taxon>Tropicimonas</taxon>
    </lineage>
</organism>
<dbReference type="PANTHER" id="PTHR43644">
    <property type="entry name" value="NA(+)-TRANSLOCATING NADH-QUINONE REDUCTASE SUBUNIT"/>
    <property type="match status" value="1"/>
</dbReference>
<dbReference type="SUPFAM" id="SSF54292">
    <property type="entry name" value="2Fe-2S ferredoxin-like"/>
    <property type="match status" value="1"/>
</dbReference>
<dbReference type="InterPro" id="IPR001041">
    <property type="entry name" value="2Fe-2S_ferredoxin-type"/>
</dbReference>
<dbReference type="InterPro" id="IPR008333">
    <property type="entry name" value="Cbr1-like_FAD-bd_dom"/>
</dbReference>
<dbReference type="InterPro" id="IPR039261">
    <property type="entry name" value="FNR_nucleotide-bd"/>
</dbReference>
<dbReference type="AlphaFoldDB" id="A0A1I1QLM4"/>
<dbReference type="PANTHER" id="PTHR43644:SF1">
    <property type="entry name" value="NAD(P)H-FLAVIN REDUCTASE"/>
    <property type="match status" value="1"/>
</dbReference>
<evidence type="ECO:0000256" key="2">
    <source>
        <dbReference type="ARBA" id="ARBA00022630"/>
    </source>
</evidence>
<feature type="domain" description="2Fe-2S ferredoxin-type" evidence="5">
    <location>
        <begin position="5"/>
        <end position="95"/>
    </location>
</feature>
<dbReference type="InterPro" id="IPR006058">
    <property type="entry name" value="2Fe2S_fd_BS"/>
</dbReference>
<keyword evidence="7" id="KW-0560">Oxidoreductase</keyword>
<dbReference type="PRINTS" id="PR00410">
    <property type="entry name" value="PHEHYDRXLASE"/>
</dbReference>
<dbReference type="PRINTS" id="PR00371">
    <property type="entry name" value="FPNCR"/>
</dbReference>
<dbReference type="InterPro" id="IPR036010">
    <property type="entry name" value="2Fe-2S_ferredoxin-like_sf"/>
</dbReference>
<dbReference type="Gene3D" id="3.10.20.30">
    <property type="match status" value="1"/>
</dbReference>
<dbReference type="SUPFAM" id="SSF52343">
    <property type="entry name" value="Ferredoxin reductase-like, C-terminal NADP-linked domain"/>
    <property type="match status" value="1"/>
</dbReference>
<evidence type="ECO:0000256" key="1">
    <source>
        <dbReference type="ARBA" id="ARBA00022448"/>
    </source>
</evidence>
<evidence type="ECO:0000259" key="6">
    <source>
        <dbReference type="PROSITE" id="PS51384"/>
    </source>
</evidence>
<keyword evidence="1" id="KW-0813">Transport</keyword>
<dbReference type="InterPro" id="IPR001709">
    <property type="entry name" value="Flavoprot_Pyr_Nucl_cyt_Rdtase"/>
</dbReference>
<dbReference type="InterPro" id="IPR012675">
    <property type="entry name" value="Beta-grasp_dom_sf"/>
</dbReference>
<dbReference type="GO" id="GO:0004497">
    <property type="term" value="F:monooxygenase activity"/>
    <property type="evidence" value="ECO:0007669"/>
    <property type="project" value="UniProtKB-KW"/>
</dbReference>
<dbReference type="PROSITE" id="PS51384">
    <property type="entry name" value="FAD_FR"/>
    <property type="match status" value="1"/>
</dbReference>
<dbReference type="STRING" id="441112.SAMN04488094_12011"/>
<dbReference type="OrthoDB" id="9806195at2"/>
<dbReference type="InterPro" id="IPR017938">
    <property type="entry name" value="Riboflavin_synthase-like_b-brl"/>
</dbReference>
<reference evidence="7 8" key="1">
    <citation type="submission" date="2016-10" db="EMBL/GenBank/DDBJ databases">
        <authorList>
            <person name="de Groot N.N."/>
        </authorList>
    </citation>
    <scope>NUCLEOTIDE SEQUENCE [LARGE SCALE GENOMIC DNA]</scope>
    <source>
        <strain evidence="7 8">DSM 19548</strain>
    </source>
</reference>
<evidence type="ECO:0000313" key="8">
    <source>
        <dbReference type="Proteomes" id="UP000198728"/>
    </source>
</evidence>
<dbReference type="RefSeq" id="WP_093362776.1">
    <property type="nucleotide sequence ID" value="NZ_FOLG01000020.1"/>
</dbReference>
<proteinExistence type="predicted"/>
<dbReference type="InterPro" id="IPR017927">
    <property type="entry name" value="FAD-bd_FR_type"/>
</dbReference>
<feature type="domain" description="FAD-binding FR-type" evidence="6">
    <location>
        <begin position="105"/>
        <end position="208"/>
    </location>
</feature>
<gene>
    <name evidence="7" type="ORF">SAMN04488094_12011</name>
</gene>
<evidence type="ECO:0000259" key="5">
    <source>
        <dbReference type="PROSITE" id="PS51085"/>
    </source>
</evidence>
<evidence type="ECO:0000313" key="7">
    <source>
        <dbReference type="EMBL" id="SFD20173.1"/>
    </source>
</evidence>
<keyword evidence="7" id="KW-0503">Monooxygenase</keyword>
<keyword evidence="4" id="KW-0408">Iron</keyword>
<name>A0A1I1QLM4_9RHOB</name>
<evidence type="ECO:0000256" key="3">
    <source>
        <dbReference type="ARBA" id="ARBA00022827"/>
    </source>
</evidence>
<dbReference type="PROSITE" id="PS51085">
    <property type="entry name" value="2FE2S_FER_2"/>
    <property type="match status" value="1"/>
</dbReference>
<dbReference type="Pfam" id="PF00175">
    <property type="entry name" value="NAD_binding_1"/>
    <property type="match status" value="1"/>
</dbReference>
<dbReference type="PROSITE" id="PS00197">
    <property type="entry name" value="2FE2S_FER_1"/>
    <property type="match status" value="1"/>
</dbReference>
<keyword evidence="8" id="KW-1185">Reference proteome</keyword>
<dbReference type="Proteomes" id="UP000198728">
    <property type="component" value="Unassembled WGS sequence"/>
</dbReference>
<keyword evidence="3" id="KW-0274">FAD</keyword>
<dbReference type="CDD" id="cd00207">
    <property type="entry name" value="fer2"/>
    <property type="match status" value="1"/>
</dbReference>
<dbReference type="Gene3D" id="3.40.50.80">
    <property type="entry name" value="Nucleotide-binding domain of ferredoxin-NADP reductase (FNR) module"/>
    <property type="match status" value="1"/>
</dbReference>